<dbReference type="InterPro" id="IPR038732">
    <property type="entry name" value="HpyO/CreE_NAD-binding"/>
</dbReference>
<dbReference type="Proteomes" id="UP000478571">
    <property type="component" value="Unassembled WGS sequence"/>
</dbReference>
<dbReference type="Pfam" id="PF13454">
    <property type="entry name" value="NAD_binding_9"/>
    <property type="match status" value="1"/>
</dbReference>
<dbReference type="PANTHER" id="PTHR40254:SF1">
    <property type="entry name" value="BLR0577 PROTEIN"/>
    <property type="match status" value="1"/>
</dbReference>
<evidence type="ECO:0000259" key="1">
    <source>
        <dbReference type="Pfam" id="PF13454"/>
    </source>
</evidence>
<keyword evidence="3" id="KW-1185">Reference proteome</keyword>
<feature type="domain" description="FAD-dependent urate hydroxylase HpyO/Asp monooxygenase CreE-like FAD/NAD(P)-binding" evidence="1">
    <location>
        <begin position="10"/>
        <end position="191"/>
    </location>
</feature>
<evidence type="ECO:0000313" key="3">
    <source>
        <dbReference type="Proteomes" id="UP000478571"/>
    </source>
</evidence>
<dbReference type="InterPro" id="IPR052189">
    <property type="entry name" value="L-asp_N-monooxygenase_NS-form"/>
</dbReference>
<dbReference type="PANTHER" id="PTHR40254">
    <property type="entry name" value="BLR0577 PROTEIN"/>
    <property type="match status" value="1"/>
</dbReference>
<organism evidence="2 3">
    <name type="scientific">Vibrio tetraodonis subsp. pristinus</name>
    <dbReference type="NCBI Taxonomy" id="2695891"/>
    <lineage>
        <taxon>Bacteria</taxon>
        <taxon>Pseudomonadati</taxon>
        <taxon>Pseudomonadota</taxon>
        <taxon>Gammaproteobacteria</taxon>
        <taxon>Vibrionales</taxon>
        <taxon>Vibrionaceae</taxon>
        <taxon>Vibrio</taxon>
    </lineage>
</organism>
<name>A0A6L8M002_9VIBR</name>
<evidence type="ECO:0000313" key="2">
    <source>
        <dbReference type="EMBL" id="MYM58782.1"/>
    </source>
</evidence>
<accession>A0A6L8M002</accession>
<reference evidence="2 3" key="1">
    <citation type="submission" date="2020-01" db="EMBL/GenBank/DDBJ databases">
        <title>Draft Genome Sequence of Vibrio sp. strain OCN044, Isolated from a Healthy Coral at Palmyra Atoll.</title>
        <authorList>
            <person name="Videau P."/>
            <person name="Loughran R."/>
            <person name="Esquivel A."/>
            <person name="Deadmond M."/>
            <person name="Paddock B.E."/>
            <person name="Saw J.H."/>
            <person name="Ushijima B."/>
        </authorList>
    </citation>
    <scope>NUCLEOTIDE SEQUENCE [LARGE SCALE GENOMIC DNA]</scope>
    <source>
        <strain evidence="2 3">OCN044</strain>
    </source>
</reference>
<proteinExistence type="predicted"/>
<dbReference type="AlphaFoldDB" id="A0A6L8M002"/>
<dbReference type="RefSeq" id="WP_160927991.1">
    <property type="nucleotide sequence ID" value="NZ_WWEU01000002.1"/>
</dbReference>
<sequence>MSKTAKKLCIVGTGFSGTAAFYHLVKCLTEGVSLSDAIEIITVEVRSENGPGFPYAPEELLPDHLCNNQAKVMSLHGNDFVDWMVENRVRLASYYPKLISETHPNIPVSDWIPDPDAFYPRALFGIYLQERFKSALKKAQSYGITVQTLNGYSVVDVCRKSEILNIRIRNNNNDSETEITGINKLLLSIGHWVPKESALFQQTSMYLNNPYPFSRLEAHVSQWLKSERASCALRVYVKGMGPSGIDAVLSLAKPGHFIYSEQGEVVRYQKPDQSERTHIIVGSRCGFFPAVRGKVIEHKFKFLIEDTFNELERALDKKLKLDDIIELIDCELREATNFRLCWSDVVTPNFESAYHKLKHDIQCPEDNDLMHTILLKARRMKFYRFLNDTEKERYDRELDTHFIRIAVPIPKQNAAKLIALFESDVLESIRVGYSGAGEPKFNGSKYELRLEDQDSYFVDAIIRASGQNFALSDHPSPLVSSLIKSGEIVENKEGAYNTGGARMVNDESYQVVRFDNEAGEYRPSQTIYSYGVLNRYWQNERNFSAAFVEAAIWLAKDWSKFCCEMPKKQTKLAASLD</sequence>
<dbReference type="EMBL" id="WWEU01000002">
    <property type="protein sequence ID" value="MYM58782.1"/>
    <property type="molecule type" value="Genomic_DNA"/>
</dbReference>
<comment type="caution">
    <text evidence="2">The sequence shown here is derived from an EMBL/GenBank/DDBJ whole genome shotgun (WGS) entry which is preliminary data.</text>
</comment>
<gene>
    <name evidence="2" type="ORF">GTG28_06065</name>
</gene>
<protein>
    <recommendedName>
        <fullName evidence="1">FAD-dependent urate hydroxylase HpyO/Asp monooxygenase CreE-like FAD/NAD(P)-binding domain-containing protein</fullName>
    </recommendedName>
</protein>